<protein>
    <submittedName>
        <fullName evidence="1">Uncharacterized protein</fullName>
    </submittedName>
</protein>
<reference evidence="1 2" key="1">
    <citation type="journal article" date="2013" name="Genome Announc.">
        <title>Complete Genome Sequence of the Solvent Producer Clostridium saccharobutylicum NCP262 (DSM 13864).</title>
        <authorList>
            <person name="Poehlein A."/>
            <person name="Hartwich K."/>
            <person name="Krabben P."/>
            <person name="Ehrenreich A."/>
            <person name="Liebl W."/>
            <person name="Durre P."/>
            <person name="Gottschalk G."/>
            <person name="Daniel R."/>
        </authorList>
    </citation>
    <scope>NUCLEOTIDE SEQUENCE [LARGE SCALE GENOMIC DNA]</scope>
    <source>
        <strain evidence="1">DSM 13864</strain>
    </source>
</reference>
<dbReference type="Proteomes" id="UP000017118">
    <property type="component" value="Chromosome"/>
</dbReference>
<sequence length="54" mass="5878">MRESSLELSVSIATPSLVDIMVFNLLIDNDKFAICFSKGISKHAATAIVRPLLT</sequence>
<proteinExistence type="predicted"/>
<dbReference type="HOGENOM" id="CLU_3042123_0_0_9"/>
<dbReference type="PATRIC" id="fig|1345695.3.peg.1584"/>
<evidence type="ECO:0000313" key="1">
    <source>
        <dbReference type="EMBL" id="AGX42628.1"/>
    </source>
</evidence>
<organism evidence="1 2">
    <name type="scientific">Clostridium saccharobutylicum DSM 13864</name>
    <dbReference type="NCBI Taxonomy" id="1345695"/>
    <lineage>
        <taxon>Bacteria</taxon>
        <taxon>Bacillati</taxon>
        <taxon>Bacillota</taxon>
        <taxon>Clostridia</taxon>
        <taxon>Eubacteriales</taxon>
        <taxon>Clostridiaceae</taxon>
        <taxon>Clostridium</taxon>
    </lineage>
</organism>
<dbReference type="EMBL" id="CP006721">
    <property type="protein sequence ID" value="AGX42628.1"/>
    <property type="molecule type" value="Genomic_DNA"/>
</dbReference>
<dbReference type="AlphaFoldDB" id="U5MQ31"/>
<dbReference type="KEGG" id="csb:CLSA_c16300"/>
<accession>U5MQ31</accession>
<gene>
    <name evidence="1" type="ORF">CLSA_c16300</name>
</gene>
<keyword evidence="2" id="KW-1185">Reference proteome</keyword>
<name>U5MQ31_CLOSA</name>
<evidence type="ECO:0000313" key="2">
    <source>
        <dbReference type="Proteomes" id="UP000017118"/>
    </source>
</evidence>